<dbReference type="InParanoid" id="A0A3M0C5I9"/>
<keyword evidence="2" id="KW-1185">Reference proteome</keyword>
<comment type="caution">
    <text evidence="1">The sequence shown here is derived from an EMBL/GenBank/DDBJ whole genome shotgun (WGS) entry which is preliminary data.</text>
</comment>
<protein>
    <recommendedName>
        <fullName evidence="3">DUF1489 family protein</fullName>
    </recommendedName>
</protein>
<evidence type="ECO:0008006" key="3">
    <source>
        <dbReference type="Google" id="ProtNLM"/>
    </source>
</evidence>
<dbReference type="InterPro" id="IPR008320">
    <property type="entry name" value="UCP032025"/>
</dbReference>
<dbReference type="RefSeq" id="WP_121939429.1">
    <property type="nucleotide sequence ID" value="NZ_REFR01000013.1"/>
</dbReference>
<accession>A0A3M0C5I9</accession>
<organism evidence="1 2">
    <name type="scientific">Eilatimonas milleporae</name>
    <dbReference type="NCBI Taxonomy" id="911205"/>
    <lineage>
        <taxon>Bacteria</taxon>
        <taxon>Pseudomonadati</taxon>
        <taxon>Pseudomonadota</taxon>
        <taxon>Alphaproteobacteria</taxon>
        <taxon>Kordiimonadales</taxon>
        <taxon>Kordiimonadaceae</taxon>
        <taxon>Eilatimonas</taxon>
    </lineage>
</organism>
<name>A0A3M0C5I9_9PROT</name>
<dbReference type="AlphaFoldDB" id="A0A3M0C5I9"/>
<evidence type="ECO:0000313" key="1">
    <source>
        <dbReference type="EMBL" id="RMB04492.1"/>
    </source>
</evidence>
<sequence>MSLHLIKLAVGVDTLDHLRSVLHGRVEQDPDIGPMVRIRTRMTPKRMDELLQGGSLYWVIRGRVAGRSPILDIRTVETDGRRFCHICVAPGPVAVEARPKRAFQGWRYLRPEDAPPDAKEVAGADSLPDDMRRELEGLGLL</sequence>
<reference evidence="1 2" key="1">
    <citation type="submission" date="2018-10" db="EMBL/GenBank/DDBJ databases">
        <title>Genomic Encyclopedia of Archaeal and Bacterial Type Strains, Phase II (KMG-II): from individual species to whole genera.</title>
        <authorList>
            <person name="Goeker M."/>
        </authorList>
    </citation>
    <scope>NUCLEOTIDE SEQUENCE [LARGE SCALE GENOMIC DNA]</scope>
    <source>
        <strain evidence="1 2">DSM 25217</strain>
    </source>
</reference>
<evidence type="ECO:0000313" key="2">
    <source>
        <dbReference type="Proteomes" id="UP000271227"/>
    </source>
</evidence>
<dbReference type="Proteomes" id="UP000271227">
    <property type="component" value="Unassembled WGS sequence"/>
</dbReference>
<dbReference type="PIRSF" id="PIRSF032025">
    <property type="entry name" value="UCP032025"/>
    <property type="match status" value="1"/>
</dbReference>
<gene>
    <name evidence="1" type="ORF">BXY39_2755</name>
</gene>
<dbReference type="Pfam" id="PF07370">
    <property type="entry name" value="DUF1489"/>
    <property type="match status" value="1"/>
</dbReference>
<dbReference type="OrthoDB" id="9798292at2"/>
<dbReference type="EMBL" id="REFR01000013">
    <property type="protein sequence ID" value="RMB04492.1"/>
    <property type="molecule type" value="Genomic_DNA"/>
</dbReference>
<proteinExistence type="predicted"/>